<evidence type="ECO:0000256" key="2">
    <source>
        <dbReference type="ARBA" id="ARBA00006185"/>
    </source>
</evidence>
<dbReference type="PANTHER" id="PTHR13038:SF10">
    <property type="entry name" value="AUTOPHAGY-RELATED PROTEIN 9"/>
    <property type="match status" value="1"/>
</dbReference>
<feature type="transmembrane region" description="Helical" evidence="10">
    <location>
        <begin position="378"/>
        <end position="401"/>
    </location>
</feature>
<evidence type="ECO:0000256" key="11">
    <source>
        <dbReference type="SAM" id="MobiDB-lite"/>
    </source>
</evidence>
<evidence type="ECO:0000256" key="5">
    <source>
        <dbReference type="ARBA" id="ARBA00022692"/>
    </source>
</evidence>
<dbReference type="InterPro" id="IPR007241">
    <property type="entry name" value="Autophagy-rel_prot_9"/>
</dbReference>
<feature type="compositionally biased region" description="Basic and acidic residues" evidence="11">
    <location>
        <begin position="815"/>
        <end position="825"/>
    </location>
</feature>
<feature type="transmembrane region" description="Helical" evidence="10">
    <location>
        <begin position="413"/>
        <end position="432"/>
    </location>
</feature>
<dbReference type="InterPro" id="IPR036397">
    <property type="entry name" value="RNaseH_sf"/>
</dbReference>
<dbReference type="GO" id="GO:0061709">
    <property type="term" value="P:reticulophagy"/>
    <property type="evidence" value="ECO:0007669"/>
    <property type="project" value="TreeGrafter"/>
</dbReference>
<comment type="function">
    <text evidence="10">Phospholipid scramblase involved in autophagy. Cycles between the preautophagosomal structure/phagophore assembly site (PAS) and the cytoplasmic vesicle pool and supplies membrane for the growing autophagosome. Lipid scramblase activity plays a key role in preautophagosomal structure/phagophore assembly by distributing the phospholipids that arrive through ATG2 from the cytoplasmic to the luminal leaflet of the bilayer, thereby driving autophagosomal membrane expansion.</text>
</comment>
<keyword evidence="8 10" id="KW-0445">Lipid transport</keyword>
<keyword evidence="13" id="KW-1185">Reference proteome</keyword>
<accession>A0A177B9Z8</accession>
<dbReference type="GO" id="GO:0034727">
    <property type="term" value="P:piecemeal microautophagy of the nucleus"/>
    <property type="evidence" value="ECO:0007669"/>
    <property type="project" value="TreeGrafter"/>
</dbReference>
<evidence type="ECO:0000313" key="13">
    <source>
        <dbReference type="Proteomes" id="UP000078046"/>
    </source>
</evidence>
<dbReference type="EMBL" id="LWCA01000156">
    <property type="protein sequence ID" value="OAF70371.1"/>
    <property type="molecule type" value="Genomic_DNA"/>
</dbReference>
<dbReference type="Gene3D" id="3.30.420.10">
    <property type="entry name" value="Ribonuclease H-like superfamily/Ribonuclease H"/>
    <property type="match status" value="1"/>
</dbReference>
<proteinExistence type="inferred from homology"/>
<keyword evidence="7 10" id="KW-0072">Autophagy</keyword>
<dbReference type="GO" id="GO:0003676">
    <property type="term" value="F:nucleic acid binding"/>
    <property type="evidence" value="ECO:0007669"/>
    <property type="project" value="InterPro"/>
</dbReference>
<feature type="compositionally biased region" description="Basic residues" evidence="11">
    <location>
        <begin position="805"/>
        <end position="814"/>
    </location>
</feature>
<evidence type="ECO:0000256" key="8">
    <source>
        <dbReference type="ARBA" id="ARBA00023055"/>
    </source>
</evidence>
<dbReference type="Pfam" id="PF04109">
    <property type="entry name" value="ATG9"/>
    <property type="match status" value="1"/>
</dbReference>
<feature type="transmembrane region" description="Helical" evidence="10">
    <location>
        <begin position="90"/>
        <end position="109"/>
    </location>
</feature>
<keyword evidence="5 10" id="KW-0812">Transmembrane</keyword>
<dbReference type="Proteomes" id="UP000078046">
    <property type="component" value="Unassembled WGS sequence"/>
</dbReference>
<sequence>MGFICENNIQVLDWPPYSPDCNPIENLWAIMVRRLYPGTKVYHNNIELKAEIKCIWDAFDIQEIKKLVESFPSRLVEVLEATERNITKQIMFIAFIVVFFTNCINYDILFGNTTEMFHHNATISFVIYNSSQCHARMGGWSKLFITLITFICLYRILTFFFDIYKFLDIRDFYRSMLNISDVENKTWYEILRKILHLQSEMEFAVHGHGINELDVYMRILRYKNYLVGLANKKVLPDTLNIPILGTTSIWTPNLKYNMEMLLFWGPKSIFSNGWQMRNEIKSPNLRFQNAAELERQILLLALINILLMPFVFVWQCLYSFLRYAETIKREPTFIAGRNWSIYSRLHLRHFNELDHEFNARLNRAYHLSVRYMSMFKTLMFVVLFKYIAFFSGSLLSILLLLTMYDSDVLNVENIIGVMSLLAIIASVSRGAIPNEFQIFCPELTMRSILSHVSYIPQRWRGRAHDLRVKSEFSLLFQLKIFNLLAQLVSPLTTPFILLFLIRPRSLKIIDFFRNYTDNIMGVGDVCTFSKMCLKSNGDNDFHSKEVNTQNTFKANDGKLEHSLVHFSLSNPLWKSKQLEHSFIVKTRNNMKSMIYDLQVDPMDQSVLNMMKKPHDFDKNIAFNYSQNMASMRKSNTKFIGDLKALDIDYNDIDLNEEYDVDLKVDQDLMSASLNSDLSIFKPNSALSKKMPSIGFKKIEQDKLMQEKLKQDKIKLEKIEKAKELNFNVTNIDELSPGMLDIEELKSIGSSKTASKNYVTACESGDESMDSQIHFSVYNNYAIDLMSNDMCLSSLYLHNTREKNNFKTKNKKKPKDKPTEHLDDEI</sequence>
<dbReference type="OrthoDB" id="2020634at2759"/>
<organism evidence="12 13">
    <name type="scientific">Intoshia linei</name>
    <dbReference type="NCBI Taxonomy" id="1819745"/>
    <lineage>
        <taxon>Eukaryota</taxon>
        <taxon>Metazoa</taxon>
        <taxon>Spiralia</taxon>
        <taxon>Lophotrochozoa</taxon>
        <taxon>Mesozoa</taxon>
        <taxon>Orthonectida</taxon>
        <taxon>Rhopaluridae</taxon>
        <taxon>Intoshia</taxon>
    </lineage>
</organism>
<feature type="region of interest" description="Disordered" evidence="11">
    <location>
        <begin position="804"/>
        <end position="825"/>
    </location>
</feature>
<comment type="subcellular location">
    <subcellularLocation>
        <location evidence="1 10">Preautophagosomal structure membrane</location>
        <topology evidence="1 10">Multi-pass membrane protein</topology>
    </subcellularLocation>
</comment>
<comment type="caution">
    <text evidence="12">The sequence shown here is derived from an EMBL/GenBank/DDBJ whole genome shotgun (WGS) entry which is preliminary data.</text>
</comment>
<comment type="similarity">
    <text evidence="2 10">Belongs to the ATG9 family.</text>
</comment>
<feature type="transmembrane region" description="Helical" evidence="10">
    <location>
        <begin position="297"/>
        <end position="321"/>
    </location>
</feature>
<evidence type="ECO:0000256" key="9">
    <source>
        <dbReference type="ARBA" id="ARBA00023136"/>
    </source>
</evidence>
<feature type="transmembrane region" description="Helical" evidence="10">
    <location>
        <begin position="144"/>
        <end position="167"/>
    </location>
</feature>
<dbReference type="PANTHER" id="PTHR13038">
    <property type="entry name" value="APG9 AUTOPHAGY 9"/>
    <property type="match status" value="1"/>
</dbReference>
<dbReference type="GO" id="GO:0005776">
    <property type="term" value="C:autophagosome"/>
    <property type="evidence" value="ECO:0007669"/>
    <property type="project" value="TreeGrafter"/>
</dbReference>
<evidence type="ECO:0000256" key="10">
    <source>
        <dbReference type="RuleBase" id="RU364027"/>
    </source>
</evidence>
<gene>
    <name evidence="12" type="ORF">A3Q56_01913</name>
</gene>
<keyword evidence="9 10" id="KW-0472">Membrane</keyword>
<dbReference type="GO" id="GO:0000422">
    <property type="term" value="P:autophagy of mitochondrion"/>
    <property type="evidence" value="ECO:0007669"/>
    <property type="project" value="TreeGrafter"/>
</dbReference>
<evidence type="ECO:0000256" key="6">
    <source>
        <dbReference type="ARBA" id="ARBA00022989"/>
    </source>
</evidence>
<evidence type="ECO:0000256" key="4">
    <source>
        <dbReference type="ARBA" id="ARBA00022448"/>
    </source>
</evidence>
<evidence type="ECO:0000256" key="7">
    <source>
        <dbReference type="ARBA" id="ARBA00023006"/>
    </source>
</evidence>
<dbReference type="GO" id="GO:0034045">
    <property type="term" value="C:phagophore assembly site membrane"/>
    <property type="evidence" value="ECO:0007669"/>
    <property type="project" value="UniProtKB-SubCell"/>
</dbReference>
<reference evidence="12 13" key="1">
    <citation type="submission" date="2016-04" db="EMBL/GenBank/DDBJ databases">
        <title>The genome of Intoshia linei affirms orthonectids as highly simplified spiralians.</title>
        <authorList>
            <person name="Mikhailov K.V."/>
            <person name="Slusarev G.S."/>
            <person name="Nikitin M.A."/>
            <person name="Logacheva M.D."/>
            <person name="Penin A."/>
            <person name="Aleoshin V."/>
            <person name="Panchin Y.V."/>
        </authorList>
    </citation>
    <scope>NUCLEOTIDE SEQUENCE [LARGE SCALE GENOMIC DNA]</scope>
    <source>
        <strain evidence="12">Intl2013</strain>
        <tissue evidence="12">Whole animal</tissue>
    </source>
</reference>
<keyword evidence="4 10" id="KW-0813">Transport</keyword>
<dbReference type="AlphaFoldDB" id="A0A177B9Z8"/>
<dbReference type="GO" id="GO:0006869">
    <property type="term" value="P:lipid transport"/>
    <property type="evidence" value="ECO:0007669"/>
    <property type="project" value="UniProtKB-KW"/>
</dbReference>
<name>A0A177B9Z8_9BILA</name>
<keyword evidence="6 10" id="KW-1133">Transmembrane helix</keyword>
<evidence type="ECO:0000256" key="3">
    <source>
        <dbReference type="ARBA" id="ARBA00018074"/>
    </source>
</evidence>
<protein>
    <recommendedName>
        <fullName evidence="3 10">Autophagy-related protein 9</fullName>
    </recommendedName>
</protein>
<evidence type="ECO:0000256" key="1">
    <source>
        <dbReference type="ARBA" id="ARBA00004511"/>
    </source>
</evidence>
<evidence type="ECO:0000313" key="12">
    <source>
        <dbReference type="EMBL" id="OAF70371.1"/>
    </source>
</evidence>
<dbReference type="GO" id="GO:0034497">
    <property type="term" value="P:protein localization to phagophore assembly site"/>
    <property type="evidence" value="ECO:0007669"/>
    <property type="project" value="TreeGrafter"/>
</dbReference>